<accession>A0AAD4ZI66</accession>
<dbReference type="PANTHER" id="PTHR11439:SF486">
    <property type="entry name" value="RLK (RECEPTOR-LIKE KINASE) PROTEIN, PUTATIVE-RELATED"/>
    <property type="match status" value="1"/>
</dbReference>
<dbReference type="AlphaFoldDB" id="A0AAD4ZI66"/>
<dbReference type="PANTHER" id="PTHR11439">
    <property type="entry name" value="GAG-POL-RELATED RETROTRANSPOSON"/>
    <property type="match status" value="1"/>
</dbReference>
<comment type="caution">
    <text evidence="1">The sequence shown here is derived from an EMBL/GenBank/DDBJ whole genome shotgun (WGS) entry which is preliminary data.</text>
</comment>
<sequence length="302" mass="34494">MTSHLPLVRIRIDHGSEFENSQLLKFCEDRNHHVNIDDFAASTEMALDEDDLLSSILEEESPGLDIVVDLSTFSKLVDQSTLDNSVPVDLSTCHNQLQNLSSSIHEFCARFQSDPKESHLFVVKRIIKYVSRTFEFGLLYTYDTRVNLVGYCDADWAGCSDGRKSTSERVFYVSNNLVAWHSKKHKSISLSIAEAEYVAAGSCCTQLLWMRQMLEDYGFVQSCFLIYCENMSGIDISKNPVQYSKTKHIYIRHHFIRDLVEDKILSLEFVPSEKQLADILTKALDFQKHVTLRQSIGLCSID</sequence>
<keyword evidence="2" id="KW-1185">Reference proteome</keyword>
<proteinExistence type="predicted"/>
<evidence type="ECO:0000313" key="1">
    <source>
        <dbReference type="EMBL" id="KAI5346238.1"/>
    </source>
</evidence>
<reference evidence="1 2" key="1">
    <citation type="journal article" date="2022" name="G3 (Bethesda)">
        <title>Whole-genome sequence and methylome profiling of the almond [Prunus dulcis (Mill.) D.A. Webb] cultivar 'Nonpareil'.</title>
        <authorList>
            <person name="D'Amico-Willman K.M."/>
            <person name="Ouma W.Z."/>
            <person name="Meulia T."/>
            <person name="Sideli G.M."/>
            <person name="Gradziel T.M."/>
            <person name="Fresnedo-Ramirez J."/>
        </authorList>
    </citation>
    <scope>NUCLEOTIDE SEQUENCE [LARGE SCALE GENOMIC DNA]</scope>
    <source>
        <strain evidence="1">Clone GOH B32 T37-40</strain>
    </source>
</reference>
<dbReference type="Proteomes" id="UP001054821">
    <property type="component" value="Chromosome 2"/>
</dbReference>
<organism evidence="1 2">
    <name type="scientific">Prunus dulcis</name>
    <name type="common">Almond</name>
    <name type="synonym">Amygdalus dulcis</name>
    <dbReference type="NCBI Taxonomy" id="3755"/>
    <lineage>
        <taxon>Eukaryota</taxon>
        <taxon>Viridiplantae</taxon>
        <taxon>Streptophyta</taxon>
        <taxon>Embryophyta</taxon>
        <taxon>Tracheophyta</taxon>
        <taxon>Spermatophyta</taxon>
        <taxon>Magnoliopsida</taxon>
        <taxon>eudicotyledons</taxon>
        <taxon>Gunneridae</taxon>
        <taxon>Pentapetalae</taxon>
        <taxon>rosids</taxon>
        <taxon>fabids</taxon>
        <taxon>Rosales</taxon>
        <taxon>Rosaceae</taxon>
        <taxon>Amygdaloideae</taxon>
        <taxon>Amygdaleae</taxon>
        <taxon>Prunus</taxon>
    </lineage>
</organism>
<protein>
    <submittedName>
        <fullName evidence="1">Uncharacterized protein</fullName>
    </submittedName>
</protein>
<evidence type="ECO:0000313" key="2">
    <source>
        <dbReference type="Proteomes" id="UP001054821"/>
    </source>
</evidence>
<name>A0AAD4ZI66_PRUDU</name>
<gene>
    <name evidence="1" type="ORF">L3X38_014117</name>
</gene>
<dbReference type="CDD" id="cd09272">
    <property type="entry name" value="RNase_HI_RT_Ty1"/>
    <property type="match status" value="1"/>
</dbReference>
<dbReference type="EMBL" id="JAJFAZ020000002">
    <property type="protein sequence ID" value="KAI5346238.1"/>
    <property type="molecule type" value="Genomic_DNA"/>
</dbReference>